<dbReference type="GO" id="GO:0033588">
    <property type="term" value="C:elongator holoenzyme complex"/>
    <property type="evidence" value="ECO:0007669"/>
    <property type="project" value="InterPro"/>
</dbReference>
<dbReference type="InterPro" id="IPR027417">
    <property type="entry name" value="P-loop_NTPase"/>
</dbReference>
<sequence length="403" mass="44279">MSGPLNLKPLGHVAPLRTIGTSNAKQHATRSGCFPPSKSYIRPSPFAPNVQIMNFGLADINNYVLPGGIPVGSIFGIFSPNPWLDLPPSHELKPINEVDTSAFHISNLIAIAFAARGVLIENSALLVITGLHSPKGAQASSISTCFSLWPSLCSQKVIEETIIEEKSIPMKIAWRYNTFRSGNQTPTHTHLSSGDLNKEAGPSLDWTSSINCDKHLLQKVKDTMHVISLAKSETLNEVRLLIDNFFTLLSEHPFKTARIIIEDPFSIYSKFSTPEQFAPTLSHIKGYKGIPMSTTFISPKQYETNEYLTRALDGYVELTSCPKELLPKKSIPSSANALMRWKKPLKLPNSTYWSPPISIGGVWQVSLSRRKAIALVPVSLPVADEDDGNSEHSLSCSSSTTNW</sequence>
<dbReference type="Gene3D" id="3.40.50.300">
    <property type="entry name" value="P-loop containing nucleotide triphosphate hydrolases"/>
    <property type="match status" value="1"/>
</dbReference>
<proteinExistence type="predicted"/>
<dbReference type="InterPro" id="IPR008728">
    <property type="entry name" value="Elongator_complex_protein_4"/>
</dbReference>
<comment type="caution">
    <text evidence="1">The sequence shown here is derived from an EMBL/GenBank/DDBJ whole genome shotgun (WGS) entry which is preliminary data.</text>
</comment>
<organism evidence="1 2">
    <name type="scientific">Mitosporidium daphniae</name>
    <dbReference type="NCBI Taxonomy" id="1485682"/>
    <lineage>
        <taxon>Eukaryota</taxon>
        <taxon>Fungi</taxon>
        <taxon>Fungi incertae sedis</taxon>
        <taxon>Microsporidia</taxon>
        <taxon>Mitosporidium</taxon>
    </lineage>
</organism>
<dbReference type="VEuPathDB" id="MicrosporidiaDB:DI09_105p30"/>
<dbReference type="EMBL" id="JMKJ01000006">
    <property type="protein sequence ID" value="KGG53190.1"/>
    <property type="molecule type" value="Genomic_DNA"/>
</dbReference>
<evidence type="ECO:0000313" key="1">
    <source>
        <dbReference type="EMBL" id="KGG53190.1"/>
    </source>
</evidence>
<dbReference type="RefSeq" id="XP_013239626.1">
    <property type="nucleotide sequence ID" value="XM_013384172.1"/>
</dbReference>
<dbReference type="AlphaFoldDB" id="A0A098VW96"/>
<reference evidence="1 2" key="1">
    <citation type="submission" date="2014-04" db="EMBL/GenBank/DDBJ databases">
        <title>A new species of microsporidia sheds light on the evolution of extreme parasitism.</title>
        <authorList>
            <person name="Haag K.L."/>
            <person name="James T.Y."/>
            <person name="Larsson R."/>
            <person name="Schaer T.M."/>
            <person name="Refardt D."/>
            <person name="Pombert J.-F."/>
            <person name="Ebert D."/>
        </authorList>
    </citation>
    <scope>NUCLEOTIDE SEQUENCE [LARGE SCALE GENOMIC DNA]</scope>
    <source>
        <strain evidence="1 2">UGP3</strain>
        <tissue evidence="1">Spores</tissue>
    </source>
</reference>
<dbReference type="GO" id="GO:0002098">
    <property type="term" value="P:tRNA wobble uridine modification"/>
    <property type="evidence" value="ECO:0007669"/>
    <property type="project" value="InterPro"/>
</dbReference>
<protein>
    <submittedName>
        <fullName evidence="1">Uncharacterized protein</fullName>
    </submittedName>
</protein>
<dbReference type="GeneID" id="25257923"/>
<keyword evidence="2" id="KW-1185">Reference proteome</keyword>
<dbReference type="Proteomes" id="UP000029725">
    <property type="component" value="Unassembled WGS sequence"/>
</dbReference>
<accession>A0A098VW96</accession>
<gene>
    <name evidence="1" type="ORF">DI09_105p30</name>
</gene>
<evidence type="ECO:0000313" key="2">
    <source>
        <dbReference type="Proteomes" id="UP000029725"/>
    </source>
</evidence>
<dbReference type="Pfam" id="PF05625">
    <property type="entry name" value="PAXNEB"/>
    <property type="match status" value="1"/>
</dbReference>
<dbReference type="HOGENOM" id="CLU_683495_0_0_1"/>
<name>A0A098VW96_9MICR</name>